<dbReference type="EMBL" id="JARKIB010000895">
    <property type="protein sequence ID" value="KAJ7689539.1"/>
    <property type="molecule type" value="Genomic_DNA"/>
</dbReference>
<dbReference type="PANTHER" id="PTHR23025:SF3">
    <property type="entry name" value="HORMONE-SENSITIVE LIPASE"/>
    <property type="match status" value="1"/>
</dbReference>
<dbReference type="Gene3D" id="3.40.50.1820">
    <property type="entry name" value="alpha/beta hydrolase"/>
    <property type="match status" value="1"/>
</dbReference>
<dbReference type="GO" id="GO:0019433">
    <property type="term" value="P:triglyceride catabolic process"/>
    <property type="evidence" value="ECO:0007669"/>
    <property type="project" value="TreeGrafter"/>
</dbReference>
<protein>
    <submittedName>
        <fullName evidence="4">Alpha/beta hydrolase fold-domain-containing protein</fullName>
    </submittedName>
</protein>
<name>A0AAD7GDG8_9AGAR</name>
<evidence type="ECO:0000259" key="3">
    <source>
        <dbReference type="Pfam" id="PF07859"/>
    </source>
</evidence>
<evidence type="ECO:0000256" key="1">
    <source>
        <dbReference type="PROSITE-ProRule" id="PRU10038"/>
    </source>
</evidence>
<feature type="domain" description="Alpha/beta hydrolase fold-3" evidence="3">
    <location>
        <begin position="24"/>
        <end position="146"/>
    </location>
</feature>
<comment type="caution">
    <text evidence="4">The sequence shown here is derived from an EMBL/GenBank/DDBJ whole genome shotgun (WGS) entry which is preliminary data.</text>
</comment>
<organism evidence="4 5">
    <name type="scientific">Mycena metata</name>
    <dbReference type="NCBI Taxonomy" id="1033252"/>
    <lineage>
        <taxon>Eukaryota</taxon>
        <taxon>Fungi</taxon>
        <taxon>Dikarya</taxon>
        <taxon>Basidiomycota</taxon>
        <taxon>Agaricomycotina</taxon>
        <taxon>Agaricomycetes</taxon>
        <taxon>Agaricomycetidae</taxon>
        <taxon>Agaricales</taxon>
        <taxon>Marasmiineae</taxon>
        <taxon>Mycenaceae</taxon>
        <taxon>Mycena</taxon>
    </lineage>
</organism>
<feature type="compositionally biased region" description="Basic and acidic residues" evidence="2">
    <location>
        <begin position="318"/>
        <end position="339"/>
    </location>
</feature>
<keyword evidence="5" id="KW-1185">Reference proteome</keyword>
<reference evidence="4" key="1">
    <citation type="submission" date="2023-03" db="EMBL/GenBank/DDBJ databases">
        <title>Massive genome expansion in bonnet fungi (Mycena s.s.) driven by repeated elements and novel gene families across ecological guilds.</title>
        <authorList>
            <consortium name="Lawrence Berkeley National Laboratory"/>
            <person name="Harder C.B."/>
            <person name="Miyauchi S."/>
            <person name="Viragh M."/>
            <person name="Kuo A."/>
            <person name="Thoen E."/>
            <person name="Andreopoulos B."/>
            <person name="Lu D."/>
            <person name="Skrede I."/>
            <person name="Drula E."/>
            <person name="Henrissat B."/>
            <person name="Morin E."/>
            <person name="Kohler A."/>
            <person name="Barry K."/>
            <person name="LaButti K."/>
            <person name="Morin E."/>
            <person name="Salamov A."/>
            <person name="Lipzen A."/>
            <person name="Mereny Z."/>
            <person name="Hegedus B."/>
            <person name="Baldrian P."/>
            <person name="Stursova M."/>
            <person name="Weitz H."/>
            <person name="Taylor A."/>
            <person name="Grigoriev I.V."/>
            <person name="Nagy L.G."/>
            <person name="Martin F."/>
            <person name="Kauserud H."/>
        </authorList>
    </citation>
    <scope>NUCLEOTIDE SEQUENCE</scope>
    <source>
        <strain evidence="4">CBHHK182m</strain>
    </source>
</reference>
<feature type="region of interest" description="Disordered" evidence="2">
    <location>
        <begin position="316"/>
        <end position="339"/>
    </location>
</feature>
<dbReference type="Proteomes" id="UP001215598">
    <property type="component" value="Unassembled WGS sequence"/>
</dbReference>
<accession>A0AAD7GDG8</accession>
<dbReference type="PROSITE" id="PS01174">
    <property type="entry name" value="LIPASE_GDXG_SER"/>
    <property type="match status" value="1"/>
</dbReference>
<gene>
    <name evidence="4" type="ORF">B0H16DRAFT_1858683</name>
</gene>
<dbReference type="InterPro" id="IPR029058">
    <property type="entry name" value="AB_hydrolase_fold"/>
</dbReference>
<dbReference type="PANTHER" id="PTHR23025">
    <property type="entry name" value="TRIACYLGLYCEROL LIPASE"/>
    <property type="match status" value="1"/>
</dbReference>
<keyword evidence="4" id="KW-0378">Hydrolase</keyword>
<dbReference type="GO" id="GO:0004771">
    <property type="term" value="F:sterol ester esterase activity"/>
    <property type="evidence" value="ECO:0007669"/>
    <property type="project" value="TreeGrafter"/>
</dbReference>
<dbReference type="SUPFAM" id="SSF53474">
    <property type="entry name" value="alpha/beta-Hydrolases"/>
    <property type="match status" value="1"/>
</dbReference>
<dbReference type="InterPro" id="IPR033140">
    <property type="entry name" value="Lipase_GDXG_put_SER_AS"/>
</dbReference>
<evidence type="ECO:0000313" key="4">
    <source>
        <dbReference type="EMBL" id="KAJ7689539.1"/>
    </source>
</evidence>
<proteinExistence type="predicted"/>
<feature type="compositionally biased region" description="Acidic residues" evidence="2">
    <location>
        <begin position="262"/>
        <end position="272"/>
    </location>
</feature>
<dbReference type="GO" id="GO:0005829">
    <property type="term" value="C:cytosol"/>
    <property type="evidence" value="ECO:0007669"/>
    <property type="project" value="TreeGrafter"/>
</dbReference>
<evidence type="ECO:0000256" key="2">
    <source>
        <dbReference type="SAM" id="MobiDB-lite"/>
    </source>
</evidence>
<feature type="region of interest" description="Disordered" evidence="2">
    <location>
        <begin position="184"/>
        <end position="281"/>
    </location>
</feature>
<feature type="active site" evidence="1">
    <location>
        <position position="104"/>
    </location>
</feature>
<dbReference type="GO" id="GO:0004806">
    <property type="term" value="F:triacylglycerol lipase activity"/>
    <property type="evidence" value="ECO:0007669"/>
    <property type="project" value="TreeGrafter"/>
</dbReference>
<sequence>RPITGFLFFALPEKQLSKTTDLILDFPGGGFVAMSPEHHEEHLRMWAITTGKPVLSIDYGKAPEYPYPFAIDEAFDTYKLLVESVGALLGMSGKKLNIPLSGDSAGASITANFVFRIIEHNENPANRLKLLPQPIALVFNYAALDFNFTSWMSPDNLRVLRTEESPGSLPGLKELAAHITPLSMVGDKRPGVPRRKPLKRQTSWKEIIRGLTTSGGEKEEDASSTGPKKRCSSSALKAPSSRRSTFLEPRHRPESLGGVDTPEAELDQDEQDFNQYREEDRPLQARVRYVYPESVPIPRSKSAVVQQQHALSVAVEEANTKATERYGGKGKQREPIGTR</sequence>
<evidence type="ECO:0000313" key="5">
    <source>
        <dbReference type="Proteomes" id="UP001215598"/>
    </source>
</evidence>
<feature type="non-terminal residue" evidence="4">
    <location>
        <position position="1"/>
    </location>
</feature>
<dbReference type="InterPro" id="IPR013094">
    <property type="entry name" value="AB_hydrolase_3"/>
</dbReference>
<dbReference type="AlphaFoldDB" id="A0AAD7GDG8"/>
<dbReference type="Pfam" id="PF07859">
    <property type="entry name" value="Abhydrolase_3"/>
    <property type="match status" value="1"/>
</dbReference>